<evidence type="ECO:0000313" key="2">
    <source>
        <dbReference type="Proteomes" id="UP001165060"/>
    </source>
</evidence>
<feature type="non-terminal residue" evidence="1">
    <location>
        <position position="160"/>
    </location>
</feature>
<protein>
    <submittedName>
        <fullName evidence="1">Uncharacterized protein</fullName>
    </submittedName>
</protein>
<feature type="non-terminal residue" evidence="1">
    <location>
        <position position="1"/>
    </location>
</feature>
<keyword evidence="2" id="KW-1185">Reference proteome</keyword>
<reference evidence="1 2" key="1">
    <citation type="journal article" date="2023" name="Commun. Biol.">
        <title>Genome analysis of Parmales, the sister group of diatoms, reveals the evolutionary specialization of diatoms from phago-mixotrophs to photoautotrophs.</title>
        <authorList>
            <person name="Ban H."/>
            <person name="Sato S."/>
            <person name="Yoshikawa S."/>
            <person name="Yamada K."/>
            <person name="Nakamura Y."/>
            <person name="Ichinomiya M."/>
            <person name="Sato N."/>
            <person name="Blanc-Mathieu R."/>
            <person name="Endo H."/>
            <person name="Kuwata A."/>
            <person name="Ogata H."/>
        </authorList>
    </citation>
    <scope>NUCLEOTIDE SEQUENCE [LARGE SCALE GENOMIC DNA]</scope>
</reference>
<sequence>SIEISSTLSPPYSALLTSSNSKVTLSTPPFASLFPLSSLKHSLSSASCNDAFVKRAVTKSDAVGCHGAMLSSGSYVLPPSGGSEGAVNFDAVFQQITHLELPKEAGASPHETKPPTIPFPAAVKSLILALSKAVNVSAFYVTSLWLEASLPATQQLLPSL</sequence>
<dbReference type="EMBL" id="BRYB01005729">
    <property type="protein sequence ID" value="GMI28216.1"/>
    <property type="molecule type" value="Genomic_DNA"/>
</dbReference>
<dbReference type="Proteomes" id="UP001165060">
    <property type="component" value="Unassembled WGS sequence"/>
</dbReference>
<proteinExistence type="predicted"/>
<name>A0ABQ6MKH2_9STRA</name>
<gene>
    <name evidence="1" type="ORF">TeGR_g13333</name>
</gene>
<comment type="caution">
    <text evidence="1">The sequence shown here is derived from an EMBL/GenBank/DDBJ whole genome shotgun (WGS) entry which is preliminary data.</text>
</comment>
<accession>A0ABQ6MKH2</accession>
<evidence type="ECO:0000313" key="1">
    <source>
        <dbReference type="EMBL" id="GMI28216.1"/>
    </source>
</evidence>
<organism evidence="1 2">
    <name type="scientific">Tetraparma gracilis</name>
    <dbReference type="NCBI Taxonomy" id="2962635"/>
    <lineage>
        <taxon>Eukaryota</taxon>
        <taxon>Sar</taxon>
        <taxon>Stramenopiles</taxon>
        <taxon>Ochrophyta</taxon>
        <taxon>Bolidophyceae</taxon>
        <taxon>Parmales</taxon>
        <taxon>Triparmaceae</taxon>
        <taxon>Tetraparma</taxon>
    </lineage>
</organism>